<comment type="caution">
    <text evidence="1">The sequence shown here is derived from an EMBL/GenBank/DDBJ whole genome shotgun (WGS) entry which is preliminary data.</text>
</comment>
<dbReference type="GeneID" id="65401577"/>
<protein>
    <submittedName>
        <fullName evidence="1">Uncharacterized protein DUF2187</fullName>
    </submittedName>
</protein>
<dbReference type="EMBL" id="QGTW01000001">
    <property type="protein sequence ID" value="PWW32221.1"/>
    <property type="molecule type" value="Genomic_DNA"/>
</dbReference>
<dbReference type="Proteomes" id="UP000247150">
    <property type="component" value="Unassembled WGS sequence"/>
</dbReference>
<organism evidence="1 3">
    <name type="scientific">Cytobacillus oceanisediminis</name>
    <dbReference type="NCBI Taxonomy" id="665099"/>
    <lineage>
        <taxon>Bacteria</taxon>
        <taxon>Bacillati</taxon>
        <taxon>Bacillota</taxon>
        <taxon>Bacilli</taxon>
        <taxon>Bacillales</taxon>
        <taxon>Bacillaceae</taxon>
        <taxon>Cytobacillus</taxon>
    </lineage>
</organism>
<dbReference type="InterPro" id="IPR018690">
    <property type="entry name" value="DUF2187"/>
</dbReference>
<sequence length="63" mass="6887">MANIAQSGDVIIFERGGLTVKGMVFKIRNNSALVKINHSMAASLGLETPMTVVNHKNYRVDEV</sequence>
<dbReference type="AlphaFoldDB" id="A0A2V3A7R6"/>
<evidence type="ECO:0000313" key="2">
    <source>
        <dbReference type="EMBL" id="TWH90837.1"/>
    </source>
</evidence>
<reference evidence="1 3" key="2">
    <citation type="submission" date="2018-05" db="EMBL/GenBank/DDBJ databases">
        <title>Freshwater and sediment microbial communities from various areas in North America, analyzing microbe dynamics in response to fracking.</title>
        <authorList>
            <person name="Lamendella R."/>
        </authorList>
    </citation>
    <scope>NUCLEOTIDE SEQUENCE [LARGE SCALE GENOMIC DNA]</scope>
    <source>
        <strain evidence="1 3">15_TX</strain>
    </source>
</reference>
<dbReference type="Proteomes" id="UP000318667">
    <property type="component" value="Unassembled WGS sequence"/>
</dbReference>
<evidence type="ECO:0000313" key="3">
    <source>
        <dbReference type="Proteomes" id="UP000247150"/>
    </source>
</evidence>
<reference evidence="2" key="3">
    <citation type="submission" date="2019-07" db="EMBL/GenBank/DDBJ databases">
        <authorList>
            <person name="Whitman W."/>
            <person name="Huntemann M."/>
            <person name="Clum A."/>
            <person name="Pillay M."/>
            <person name="Palaniappan K."/>
            <person name="Varghese N."/>
            <person name="Mikhailova N."/>
            <person name="Stamatis D."/>
            <person name="Reddy T."/>
            <person name="Daum C."/>
            <person name="Shapiro N."/>
            <person name="Ivanova N."/>
            <person name="Kyrpides N."/>
            <person name="Woyke T."/>
        </authorList>
    </citation>
    <scope>NUCLEOTIDE SEQUENCE</scope>
    <source>
        <strain evidence="2">CGMCC 1.10115</strain>
    </source>
</reference>
<accession>A0A2V3A7R6</accession>
<reference evidence="2 4" key="1">
    <citation type="journal article" date="2015" name="Stand. Genomic Sci.">
        <title>Genomic Encyclopedia of Bacterial and Archaeal Type Strains, Phase III: the genomes of soil and plant-associated and newly described type strains.</title>
        <authorList>
            <person name="Whitman W.B."/>
            <person name="Woyke T."/>
            <person name="Klenk H.P."/>
            <person name="Zhou Y."/>
            <person name="Lilburn T.G."/>
            <person name="Beck B.J."/>
            <person name="De Vos P."/>
            <person name="Vandamme P."/>
            <person name="Eisen J.A."/>
            <person name="Garrity G."/>
            <person name="Hugenholtz P."/>
            <person name="Kyrpides N.C."/>
        </authorList>
    </citation>
    <scope>NUCLEOTIDE SEQUENCE [LARGE SCALE GENOMIC DNA]</scope>
    <source>
        <strain evidence="2 4">CGMCC 1.10115</strain>
    </source>
</reference>
<dbReference type="Pfam" id="PF09953">
    <property type="entry name" value="DUF2187"/>
    <property type="match status" value="1"/>
</dbReference>
<proteinExistence type="predicted"/>
<dbReference type="EMBL" id="VLKI01000001">
    <property type="protein sequence ID" value="TWH90837.1"/>
    <property type="molecule type" value="Genomic_DNA"/>
</dbReference>
<dbReference type="OrthoDB" id="2933876at2"/>
<dbReference type="RefSeq" id="WP_110063180.1">
    <property type="nucleotide sequence ID" value="NZ_CBCSDC010000019.1"/>
</dbReference>
<gene>
    <name evidence="1" type="ORF">DFO73_101484</name>
    <name evidence="2" type="ORF">IQ19_00287</name>
</gene>
<name>A0A2V3A7R6_9BACI</name>
<evidence type="ECO:0000313" key="4">
    <source>
        <dbReference type="Proteomes" id="UP000318667"/>
    </source>
</evidence>
<keyword evidence="4" id="KW-1185">Reference proteome</keyword>
<evidence type="ECO:0000313" key="1">
    <source>
        <dbReference type="EMBL" id="PWW32221.1"/>
    </source>
</evidence>